<dbReference type="GeneID" id="8106860"/>
<dbReference type="AlphaFoldDB" id="B8MUA2"/>
<keyword evidence="2" id="KW-1185">Reference proteome</keyword>
<name>B8MUA2_TALSN</name>
<organism evidence="1 2">
    <name type="scientific">Talaromyces stipitatus (strain ATCC 10500 / CBS 375.48 / QM 6759 / NRRL 1006)</name>
    <name type="common">Penicillium stipitatum</name>
    <dbReference type="NCBI Taxonomy" id="441959"/>
    <lineage>
        <taxon>Eukaryota</taxon>
        <taxon>Fungi</taxon>
        <taxon>Dikarya</taxon>
        <taxon>Ascomycota</taxon>
        <taxon>Pezizomycotina</taxon>
        <taxon>Eurotiomycetes</taxon>
        <taxon>Eurotiomycetidae</taxon>
        <taxon>Eurotiales</taxon>
        <taxon>Trichocomaceae</taxon>
        <taxon>Talaromyces</taxon>
        <taxon>Talaromyces sect. Talaromyces</taxon>
    </lineage>
</organism>
<evidence type="ECO:0000313" key="1">
    <source>
        <dbReference type="EMBL" id="EED11605.1"/>
    </source>
</evidence>
<gene>
    <name evidence="1" type="ORF">TSTA_107960</name>
</gene>
<evidence type="ECO:0000313" key="2">
    <source>
        <dbReference type="Proteomes" id="UP000001745"/>
    </source>
</evidence>
<sequence length="123" mass="14119">MRKSDLYQNVNSWFAVSQILIEILEEHTLNSVFLCDNNSLNAPGFAVTRIRRRQQDRLAEASYSCNCWVEHLCDCYSSQTVQKDKDLQDGSVIQDSLGKKYLQRLEALRGVSEGVFSMSKLEH</sequence>
<protein>
    <submittedName>
        <fullName evidence="1">Uncharacterized protein</fullName>
    </submittedName>
</protein>
<dbReference type="Proteomes" id="UP000001745">
    <property type="component" value="Unassembled WGS sequence"/>
</dbReference>
<dbReference type="RefSeq" id="XP_002488361.1">
    <property type="nucleotide sequence ID" value="XM_002488316.1"/>
</dbReference>
<proteinExistence type="predicted"/>
<dbReference type="STRING" id="441959.B8MUA2"/>
<dbReference type="InParanoid" id="B8MUA2"/>
<dbReference type="PhylomeDB" id="B8MUA2"/>
<accession>B8MUA2</accession>
<dbReference type="EMBL" id="EQ962661">
    <property type="protein sequence ID" value="EED11605.1"/>
    <property type="molecule type" value="Genomic_DNA"/>
</dbReference>
<reference evidence="2" key="1">
    <citation type="journal article" date="2015" name="Genome Announc.">
        <title>Genome sequence of the AIDS-associated pathogen Penicillium marneffei (ATCC18224) and its near taxonomic relative Talaromyces stipitatus (ATCC10500).</title>
        <authorList>
            <person name="Nierman W.C."/>
            <person name="Fedorova-Abrams N.D."/>
            <person name="Andrianopoulos A."/>
        </authorList>
    </citation>
    <scope>NUCLEOTIDE SEQUENCE [LARGE SCALE GENOMIC DNA]</scope>
    <source>
        <strain evidence="2">ATCC 10500 / CBS 375.48 / QM 6759 / NRRL 1006</strain>
    </source>
</reference>
<dbReference type="HOGENOM" id="CLU_2016753_0_0_1"/>
<dbReference type="VEuPathDB" id="FungiDB:TSTA_107960"/>